<gene>
    <name evidence="2" type="ORF">QR680_018289</name>
</gene>
<accession>A0AA39HHI8</accession>
<organism evidence="2 3">
    <name type="scientific">Steinernema hermaphroditum</name>
    <dbReference type="NCBI Taxonomy" id="289476"/>
    <lineage>
        <taxon>Eukaryota</taxon>
        <taxon>Metazoa</taxon>
        <taxon>Ecdysozoa</taxon>
        <taxon>Nematoda</taxon>
        <taxon>Chromadorea</taxon>
        <taxon>Rhabditida</taxon>
        <taxon>Tylenchina</taxon>
        <taxon>Panagrolaimomorpha</taxon>
        <taxon>Strongyloidoidea</taxon>
        <taxon>Steinernematidae</taxon>
        <taxon>Steinernema</taxon>
    </lineage>
</organism>
<feature type="chain" id="PRO_5041209701" evidence="1">
    <location>
        <begin position="21"/>
        <end position="67"/>
    </location>
</feature>
<sequence>MARLLHFALLLLLVVATASALYAEKRAAINPGNAILPGREGAQKNINAKGLKGGFGGIIKEDYVYGE</sequence>
<reference evidence="2" key="1">
    <citation type="submission" date="2023-06" db="EMBL/GenBank/DDBJ databases">
        <title>Genomic analysis of the entomopathogenic nematode Steinernema hermaphroditum.</title>
        <authorList>
            <person name="Schwarz E.M."/>
            <person name="Heppert J.K."/>
            <person name="Baniya A."/>
            <person name="Schwartz H.T."/>
            <person name="Tan C.-H."/>
            <person name="Antoshechkin I."/>
            <person name="Sternberg P.W."/>
            <person name="Goodrich-Blair H."/>
            <person name="Dillman A.R."/>
        </authorList>
    </citation>
    <scope>NUCLEOTIDE SEQUENCE</scope>
    <source>
        <strain evidence="2">PS9179</strain>
        <tissue evidence="2">Whole animal</tissue>
    </source>
</reference>
<evidence type="ECO:0000256" key="1">
    <source>
        <dbReference type="SAM" id="SignalP"/>
    </source>
</evidence>
<dbReference type="AlphaFoldDB" id="A0AA39HHI8"/>
<keyword evidence="1" id="KW-0732">Signal</keyword>
<evidence type="ECO:0000313" key="3">
    <source>
        <dbReference type="Proteomes" id="UP001175271"/>
    </source>
</evidence>
<evidence type="ECO:0000313" key="2">
    <source>
        <dbReference type="EMBL" id="KAK0405970.1"/>
    </source>
</evidence>
<keyword evidence="3" id="KW-1185">Reference proteome</keyword>
<dbReference type="EMBL" id="JAUCMV010000004">
    <property type="protein sequence ID" value="KAK0405970.1"/>
    <property type="molecule type" value="Genomic_DNA"/>
</dbReference>
<feature type="signal peptide" evidence="1">
    <location>
        <begin position="1"/>
        <end position="20"/>
    </location>
</feature>
<proteinExistence type="predicted"/>
<name>A0AA39HHI8_9BILA</name>
<protein>
    <submittedName>
        <fullName evidence="2">Uncharacterized protein</fullName>
    </submittedName>
</protein>
<dbReference type="Proteomes" id="UP001175271">
    <property type="component" value="Unassembled WGS sequence"/>
</dbReference>
<comment type="caution">
    <text evidence="2">The sequence shown here is derived from an EMBL/GenBank/DDBJ whole genome shotgun (WGS) entry which is preliminary data.</text>
</comment>